<organism evidence="1 2">
    <name type="scientific">Apibacter mensalis</name>
    <dbReference type="NCBI Taxonomy" id="1586267"/>
    <lineage>
        <taxon>Bacteria</taxon>
        <taxon>Pseudomonadati</taxon>
        <taxon>Bacteroidota</taxon>
        <taxon>Flavobacteriia</taxon>
        <taxon>Flavobacteriales</taxon>
        <taxon>Weeksellaceae</taxon>
        <taxon>Apibacter</taxon>
    </lineage>
</organism>
<name>A0A0X3AP77_9FLAO</name>
<dbReference type="Pfam" id="PF14106">
    <property type="entry name" value="DUF4279"/>
    <property type="match status" value="1"/>
</dbReference>
<evidence type="ECO:0000313" key="1">
    <source>
        <dbReference type="EMBL" id="CVK16164.1"/>
    </source>
</evidence>
<dbReference type="RefSeq" id="WP_055425374.1">
    <property type="nucleotide sequence ID" value="NZ_FCOR01000005.1"/>
</dbReference>
<dbReference type="Proteomes" id="UP000182761">
    <property type="component" value="Unassembled WGS sequence"/>
</dbReference>
<proteinExistence type="predicted"/>
<dbReference type="OrthoDB" id="1439134at2"/>
<keyword evidence="2" id="KW-1185">Reference proteome</keyword>
<evidence type="ECO:0008006" key="3">
    <source>
        <dbReference type="Google" id="ProtNLM"/>
    </source>
</evidence>
<evidence type="ECO:0000313" key="2">
    <source>
        <dbReference type="Proteomes" id="UP000182761"/>
    </source>
</evidence>
<sequence length="150" mass="18081">MEKLDLNNMYFDFCIWNYEDITHEDITRMLEITPSIVYVKGQRIRPNIPRLSKQNGWILKNPLDNKSLFEDQLNAMLDLLEPKIEILQMLSKKYGCEYEFSLALFIYNRKESTPWVHLTPRYNEFIRQIEVEFDLDLYCPPDDEEMSETE</sequence>
<reference evidence="1 2" key="1">
    <citation type="submission" date="2016-01" db="EMBL/GenBank/DDBJ databases">
        <authorList>
            <person name="McClelland M."/>
            <person name="Jain A."/>
            <person name="Saraogi P."/>
            <person name="Mendelson R."/>
            <person name="Westerman R."/>
            <person name="SanMiguel P."/>
            <person name="Csonka L."/>
        </authorList>
    </citation>
    <scope>NUCLEOTIDE SEQUENCE [LARGE SCALE GENOMIC DNA]</scope>
    <source>
        <strain evidence="1 2">R-53146</strain>
    </source>
</reference>
<accession>A0A0X3AP77</accession>
<dbReference type="InterPro" id="IPR025459">
    <property type="entry name" value="DUF4279"/>
</dbReference>
<protein>
    <recommendedName>
        <fullName evidence="3">DUF4279 domain-containing protein</fullName>
    </recommendedName>
</protein>
<gene>
    <name evidence="1" type="ORF">Ga0061079_105123</name>
</gene>
<dbReference type="AlphaFoldDB" id="A0A0X3AP77"/>
<dbReference type="EMBL" id="FCOR01000005">
    <property type="protein sequence ID" value="CVK16164.1"/>
    <property type="molecule type" value="Genomic_DNA"/>
</dbReference>
<dbReference type="STRING" id="1586267.GCA_001418685_01009"/>